<proteinExistence type="predicted"/>
<evidence type="ECO:0000313" key="2">
    <source>
        <dbReference type="EMBL" id="CAI8047787.1"/>
    </source>
</evidence>
<accession>A0AA35XED2</accession>
<dbReference type="AlphaFoldDB" id="A0AA35XED2"/>
<comment type="caution">
    <text evidence="2">The sequence shown here is derived from an EMBL/GenBank/DDBJ whole genome shotgun (WGS) entry which is preliminary data.</text>
</comment>
<feature type="non-terminal residue" evidence="2">
    <location>
        <position position="1"/>
    </location>
</feature>
<reference evidence="2" key="1">
    <citation type="submission" date="2023-03" db="EMBL/GenBank/DDBJ databases">
        <authorList>
            <person name="Steffen K."/>
            <person name="Cardenas P."/>
        </authorList>
    </citation>
    <scope>NUCLEOTIDE SEQUENCE</scope>
</reference>
<evidence type="ECO:0000256" key="1">
    <source>
        <dbReference type="SAM" id="MobiDB-lite"/>
    </source>
</evidence>
<dbReference type="Proteomes" id="UP001174909">
    <property type="component" value="Unassembled WGS sequence"/>
</dbReference>
<keyword evidence="3" id="KW-1185">Reference proteome</keyword>
<sequence>MRKRASKGTSNRDTELSATNVVSESRPPAVVYETVSDVVTPTGPDTSENVAYGVSHSLPTTTQHNPAYGHKLRT</sequence>
<dbReference type="EMBL" id="CASHTH010003678">
    <property type="protein sequence ID" value="CAI8047787.1"/>
    <property type="molecule type" value="Genomic_DNA"/>
</dbReference>
<name>A0AA35XED2_GEOBA</name>
<evidence type="ECO:0000313" key="3">
    <source>
        <dbReference type="Proteomes" id="UP001174909"/>
    </source>
</evidence>
<gene>
    <name evidence="2" type="ORF">GBAR_LOCUS26445</name>
</gene>
<feature type="region of interest" description="Disordered" evidence="1">
    <location>
        <begin position="38"/>
        <end position="74"/>
    </location>
</feature>
<protein>
    <submittedName>
        <fullName evidence="2">Uncharacterized protein</fullName>
    </submittedName>
</protein>
<feature type="region of interest" description="Disordered" evidence="1">
    <location>
        <begin position="1"/>
        <end position="25"/>
    </location>
</feature>
<organism evidence="2 3">
    <name type="scientific">Geodia barretti</name>
    <name type="common">Barrett's horny sponge</name>
    <dbReference type="NCBI Taxonomy" id="519541"/>
    <lineage>
        <taxon>Eukaryota</taxon>
        <taxon>Metazoa</taxon>
        <taxon>Porifera</taxon>
        <taxon>Demospongiae</taxon>
        <taxon>Heteroscleromorpha</taxon>
        <taxon>Tetractinellida</taxon>
        <taxon>Astrophorina</taxon>
        <taxon>Geodiidae</taxon>
        <taxon>Geodia</taxon>
    </lineage>
</organism>
<feature type="compositionally biased region" description="Polar residues" evidence="1">
    <location>
        <begin position="38"/>
        <end position="49"/>
    </location>
</feature>